<dbReference type="Proteomes" id="UP000683557">
    <property type="component" value="Chromosome"/>
</dbReference>
<dbReference type="CDD" id="cd03224">
    <property type="entry name" value="ABC_TM1139_LivF_branched"/>
    <property type="match status" value="1"/>
</dbReference>
<dbReference type="EMBL" id="CP076723">
    <property type="protein sequence ID" value="QWV95446.1"/>
    <property type="molecule type" value="Genomic_DNA"/>
</dbReference>
<evidence type="ECO:0000256" key="3">
    <source>
        <dbReference type="ARBA" id="ARBA00022741"/>
    </source>
</evidence>
<keyword evidence="2" id="KW-0813">Transport</keyword>
<keyword evidence="5" id="KW-0029">Amino-acid transport</keyword>
<evidence type="ECO:0000313" key="8">
    <source>
        <dbReference type="Proteomes" id="UP000683557"/>
    </source>
</evidence>
<dbReference type="RefSeq" id="WP_216802136.1">
    <property type="nucleotide sequence ID" value="NZ_CP076723.1"/>
</dbReference>
<dbReference type="InterPro" id="IPR003593">
    <property type="entry name" value="AAA+_ATPase"/>
</dbReference>
<evidence type="ECO:0000256" key="2">
    <source>
        <dbReference type="ARBA" id="ARBA00022448"/>
    </source>
</evidence>
<accession>A0ABX8JEB8</accession>
<name>A0ABX8JEB8_9BACT</name>
<evidence type="ECO:0000256" key="1">
    <source>
        <dbReference type="ARBA" id="ARBA00005417"/>
    </source>
</evidence>
<dbReference type="PANTHER" id="PTHR43820:SF3">
    <property type="entry name" value="BRANCHED-CHAIN AMINO ACID TRANSPORT SYSTEM,ATP-BINDING PROTEIN"/>
    <property type="match status" value="1"/>
</dbReference>
<keyword evidence="4 7" id="KW-0067">ATP-binding</keyword>
<protein>
    <submittedName>
        <fullName evidence="7">ABC transporter ATP-binding protein</fullName>
    </submittedName>
</protein>
<comment type="similarity">
    <text evidence="1">Belongs to the ABC transporter superfamily.</text>
</comment>
<gene>
    <name evidence="7" type="ORF">KP004_09835</name>
</gene>
<feature type="domain" description="ABC transporter" evidence="6">
    <location>
        <begin position="2"/>
        <end position="239"/>
    </location>
</feature>
<dbReference type="PANTHER" id="PTHR43820">
    <property type="entry name" value="HIGH-AFFINITY BRANCHED-CHAIN AMINO ACID TRANSPORT ATP-BINDING PROTEIN LIVF"/>
    <property type="match status" value="1"/>
</dbReference>
<evidence type="ECO:0000313" key="7">
    <source>
        <dbReference type="EMBL" id="QWV95446.1"/>
    </source>
</evidence>
<dbReference type="InterPro" id="IPR003439">
    <property type="entry name" value="ABC_transporter-like_ATP-bd"/>
</dbReference>
<sequence>MLKIKNINAYYGKVHALKNVSLHLKAGEIVTLIGANGAGKTTLLNTLSGIIPTASGEILLEGKNIVGQAADRVVSLGLSQVPEGRQVFNPLTVEENLELGAYLRYRAGGQRVEIGTDLERMFLMFPRLKERRRQAAGTLSGGEQQMLAIGRALMARPKLLLLDEPSMGLAPLVVQDIFKVIERLRGEEGTTILLVEQNARAALKVADRGYVLETGKVILEGKASELLENKDVQRAYLGRDKKEIWER</sequence>
<dbReference type="GO" id="GO:0005524">
    <property type="term" value="F:ATP binding"/>
    <property type="evidence" value="ECO:0007669"/>
    <property type="project" value="UniProtKB-KW"/>
</dbReference>
<dbReference type="PIRSF" id="PIRSF039137">
    <property type="entry name" value="ABC_branched_ATPase"/>
    <property type="match status" value="1"/>
</dbReference>
<dbReference type="Pfam" id="PF00005">
    <property type="entry name" value="ABC_tran"/>
    <property type="match status" value="1"/>
</dbReference>
<evidence type="ECO:0000256" key="4">
    <source>
        <dbReference type="ARBA" id="ARBA00022840"/>
    </source>
</evidence>
<evidence type="ECO:0000256" key="5">
    <source>
        <dbReference type="ARBA" id="ARBA00022970"/>
    </source>
</evidence>
<dbReference type="InterPro" id="IPR030660">
    <property type="entry name" value="ABC_branched_ATPase_LivF/BraG"/>
</dbReference>
<dbReference type="PROSITE" id="PS00211">
    <property type="entry name" value="ABC_TRANSPORTER_1"/>
    <property type="match status" value="1"/>
</dbReference>
<reference evidence="7 8" key="1">
    <citation type="submission" date="2021-06" db="EMBL/GenBank/DDBJ databases">
        <title>Gemonas diversity in paddy soil.</title>
        <authorList>
            <person name="Liu G."/>
        </authorList>
    </citation>
    <scope>NUCLEOTIDE SEQUENCE [LARGE SCALE GENOMIC DNA]</scope>
    <source>
        <strain evidence="7 8">RG10</strain>
    </source>
</reference>
<proteinExistence type="inferred from homology"/>
<evidence type="ECO:0000259" key="6">
    <source>
        <dbReference type="PROSITE" id="PS50893"/>
    </source>
</evidence>
<dbReference type="SMART" id="SM00382">
    <property type="entry name" value="AAA"/>
    <property type="match status" value="1"/>
</dbReference>
<keyword evidence="3" id="KW-0547">Nucleotide-binding</keyword>
<keyword evidence="8" id="KW-1185">Reference proteome</keyword>
<organism evidence="7 8">
    <name type="scientific">Geomonas oryzisoli</name>
    <dbReference type="NCBI Taxonomy" id="2847992"/>
    <lineage>
        <taxon>Bacteria</taxon>
        <taxon>Pseudomonadati</taxon>
        <taxon>Thermodesulfobacteriota</taxon>
        <taxon>Desulfuromonadia</taxon>
        <taxon>Geobacterales</taxon>
        <taxon>Geobacteraceae</taxon>
        <taxon>Geomonas</taxon>
    </lineage>
</organism>
<dbReference type="PROSITE" id="PS50893">
    <property type="entry name" value="ABC_TRANSPORTER_2"/>
    <property type="match status" value="1"/>
</dbReference>
<dbReference type="InterPro" id="IPR052156">
    <property type="entry name" value="BCAA_Transport_ATP-bd_LivF"/>
</dbReference>
<dbReference type="InterPro" id="IPR017871">
    <property type="entry name" value="ABC_transporter-like_CS"/>
</dbReference>